<evidence type="ECO:0008006" key="3">
    <source>
        <dbReference type="Google" id="ProtNLM"/>
    </source>
</evidence>
<evidence type="ECO:0000313" key="1">
    <source>
        <dbReference type="EMBL" id="KAH1121889.1"/>
    </source>
</evidence>
<accession>A0A9D3WC45</accession>
<dbReference type="AlphaFoldDB" id="A0A9D3WC45"/>
<dbReference type="Proteomes" id="UP000828251">
    <property type="component" value="Unassembled WGS sequence"/>
</dbReference>
<proteinExistence type="predicted"/>
<keyword evidence="2" id="KW-1185">Reference proteome</keyword>
<gene>
    <name evidence="1" type="ORF">J1N35_005049</name>
</gene>
<dbReference type="OrthoDB" id="1750469at2759"/>
<dbReference type="EMBL" id="JAIQCV010000002">
    <property type="protein sequence ID" value="KAH1121889.1"/>
    <property type="molecule type" value="Genomic_DNA"/>
</dbReference>
<name>A0A9D3WC45_9ROSI</name>
<protein>
    <recommendedName>
        <fullName evidence="3">DUF4283 domain-containing protein</fullName>
    </recommendedName>
</protein>
<sequence length="139" mass="15767">MENELADLSLEDGEEEVLLCNPLPGDNTMVNLWHPLRGVQISDLGRRGFCLDFFIDQVLNGAPWTFNNHLLVIHHLEDGEDPMKLGDFIGKFLEYDGSIKESCCDYSVWLRVEGEGEIIRNTLGHFDLGWGSEEGERKS</sequence>
<evidence type="ECO:0000313" key="2">
    <source>
        <dbReference type="Proteomes" id="UP000828251"/>
    </source>
</evidence>
<organism evidence="1 2">
    <name type="scientific">Gossypium stocksii</name>
    <dbReference type="NCBI Taxonomy" id="47602"/>
    <lineage>
        <taxon>Eukaryota</taxon>
        <taxon>Viridiplantae</taxon>
        <taxon>Streptophyta</taxon>
        <taxon>Embryophyta</taxon>
        <taxon>Tracheophyta</taxon>
        <taxon>Spermatophyta</taxon>
        <taxon>Magnoliopsida</taxon>
        <taxon>eudicotyledons</taxon>
        <taxon>Gunneridae</taxon>
        <taxon>Pentapetalae</taxon>
        <taxon>rosids</taxon>
        <taxon>malvids</taxon>
        <taxon>Malvales</taxon>
        <taxon>Malvaceae</taxon>
        <taxon>Malvoideae</taxon>
        <taxon>Gossypium</taxon>
    </lineage>
</organism>
<reference evidence="1 2" key="1">
    <citation type="journal article" date="2021" name="Plant Biotechnol. J.">
        <title>Multi-omics assisted identification of the key and species-specific regulatory components of drought-tolerant mechanisms in Gossypium stocksii.</title>
        <authorList>
            <person name="Yu D."/>
            <person name="Ke L."/>
            <person name="Zhang D."/>
            <person name="Wu Y."/>
            <person name="Sun Y."/>
            <person name="Mei J."/>
            <person name="Sun J."/>
            <person name="Sun Y."/>
        </authorList>
    </citation>
    <scope>NUCLEOTIDE SEQUENCE [LARGE SCALE GENOMIC DNA]</scope>
    <source>
        <strain evidence="2">cv. E1</strain>
        <tissue evidence="1">Leaf</tissue>
    </source>
</reference>
<comment type="caution">
    <text evidence="1">The sequence shown here is derived from an EMBL/GenBank/DDBJ whole genome shotgun (WGS) entry which is preliminary data.</text>
</comment>